<gene>
    <name evidence="4" type="ORF">BKD30_08080</name>
</gene>
<organism evidence="4 5">
    <name type="scientific">Tersicoccus phoenicis</name>
    <dbReference type="NCBI Taxonomy" id="554083"/>
    <lineage>
        <taxon>Bacteria</taxon>
        <taxon>Bacillati</taxon>
        <taxon>Actinomycetota</taxon>
        <taxon>Actinomycetes</taxon>
        <taxon>Micrococcales</taxon>
        <taxon>Micrococcaceae</taxon>
        <taxon>Tersicoccus</taxon>
    </lineage>
</organism>
<evidence type="ECO:0008006" key="6">
    <source>
        <dbReference type="Google" id="ProtNLM"/>
    </source>
</evidence>
<dbReference type="GO" id="GO:0005737">
    <property type="term" value="C:cytoplasm"/>
    <property type="evidence" value="ECO:0007669"/>
    <property type="project" value="TreeGrafter"/>
</dbReference>
<name>A0A1R1LAJ5_9MICC</name>
<evidence type="ECO:0000256" key="3">
    <source>
        <dbReference type="ARBA" id="ARBA00022989"/>
    </source>
</evidence>
<evidence type="ECO:0000313" key="4">
    <source>
        <dbReference type="EMBL" id="OMH24528.1"/>
    </source>
</evidence>
<evidence type="ECO:0000256" key="2">
    <source>
        <dbReference type="ARBA" id="ARBA00022692"/>
    </source>
</evidence>
<dbReference type="PANTHER" id="PTHR21461">
    <property type="entry name" value="GLYCOSYLTRANSFERASE FAMILY 92 PROTEIN"/>
    <property type="match status" value="1"/>
</dbReference>
<keyword evidence="3" id="KW-0472">Membrane</keyword>
<keyword evidence="2" id="KW-0812">Transmembrane</keyword>
<dbReference type="PANTHER" id="PTHR21461:SF69">
    <property type="entry name" value="GLYCOSYLTRANSFERASE FAMILY 92 PROTEIN"/>
    <property type="match status" value="1"/>
</dbReference>
<evidence type="ECO:0000256" key="1">
    <source>
        <dbReference type="ARBA" id="ARBA00004167"/>
    </source>
</evidence>
<reference evidence="4 5" key="1">
    <citation type="submission" date="2016-12" db="EMBL/GenBank/DDBJ databases">
        <title>Draft genome of Tersicoccus phoenicis 1P05MA.</title>
        <authorList>
            <person name="Nakajima Y."/>
            <person name="Yoshizawa S."/>
            <person name="Nakamura K."/>
            <person name="Ogura Y."/>
            <person name="Hayashi T."/>
            <person name="Kogure K."/>
        </authorList>
    </citation>
    <scope>NUCLEOTIDE SEQUENCE [LARGE SCALE GENOMIC DNA]</scope>
    <source>
        <strain evidence="4 5">1p05MA</strain>
    </source>
</reference>
<evidence type="ECO:0000313" key="5">
    <source>
        <dbReference type="Proteomes" id="UP000187085"/>
    </source>
</evidence>
<dbReference type="GO" id="GO:0016020">
    <property type="term" value="C:membrane"/>
    <property type="evidence" value="ECO:0007669"/>
    <property type="project" value="UniProtKB-SubCell"/>
</dbReference>
<protein>
    <recommendedName>
        <fullName evidence="6">Glycosyltransferase</fullName>
    </recommendedName>
</protein>
<keyword evidence="5" id="KW-1185">Reference proteome</keyword>
<comment type="subcellular location">
    <subcellularLocation>
        <location evidence="1">Membrane</location>
        <topology evidence="1">Single-pass membrane protein</topology>
    </subcellularLocation>
</comment>
<proteinExistence type="predicted"/>
<dbReference type="AlphaFoldDB" id="A0A1R1LAJ5"/>
<dbReference type="Pfam" id="PF13704">
    <property type="entry name" value="Glyco_tranf_2_4"/>
    <property type="match status" value="1"/>
</dbReference>
<dbReference type="Proteomes" id="UP000187085">
    <property type="component" value="Unassembled WGS sequence"/>
</dbReference>
<comment type="caution">
    <text evidence="4">The sequence shown here is derived from an EMBL/GenBank/DDBJ whole genome shotgun (WGS) entry which is preliminary data.</text>
</comment>
<keyword evidence="3" id="KW-1133">Transmembrane helix</keyword>
<sequence>MVEHVIVTMSRGDAPRLAEWVTYHQDLGFDEFYVVLDHPVDDSAEILRGLPGDITVDERGPYREYWDDNPPANQADRQALESAWRDENGEDIVRWKLPIVDALSYRQLLYLAGVLNLYAVRGDCWVSVLDVDEFLVLPGGGSIQDLTAGSDAPRLRFKNYNFDTSAWRPGASVLGSSVKRWHQEDIDAYGHGWDRRVKAIVRHDALLPFASVHAISRGQFIVVDPEVGRLHHYRVPDQALEGLPYRVTDTAAAERAQRLASAAG</sequence>
<dbReference type="EMBL" id="MRDE01000053">
    <property type="protein sequence ID" value="OMH24528.1"/>
    <property type="molecule type" value="Genomic_DNA"/>
</dbReference>
<dbReference type="STRING" id="554083.BKD30_08080"/>
<accession>A0A1R1LAJ5</accession>
<dbReference type="GO" id="GO:0016757">
    <property type="term" value="F:glycosyltransferase activity"/>
    <property type="evidence" value="ECO:0007669"/>
    <property type="project" value="TreeGrafter"/>
</dbReference>